<protein>
    <submittedName>
        <fullName evidence="3">Uncharacterized protein</fullName>
    </submittedName>
</protein>
<accession>W5IH43</accession>
<keyword evidence="2" id="KW-0812">Transmembrane</keyword>
<gene>
    <name evidence="3" type="ORF">HMPREF9020_01405</name>
</gene>
<feature type="transmembrane region" description="Helical" evidence="2">
    <location>
        <begin position="126"/>
        <end position="144"/>
    </location>
</feature>
<dbReference type="Proteomes" id="UP000005777">
    <property type="component" value="Unassembled WGS sequence"/>
</dbReference>
<dbReference type="RefSeq" id="WP_040591345.1">
    <property type="nucleotide sequence ID" value="NZ_GG770226.1"/>
</dbReference>
<feature type="compositionally biased region" description="Polar residues" evidence="1">
    <location>
        <begin position="80"/>
        <end position="91"/>
    </location>
</feature>
<feature type="region of interest" description="Disordered" evidence="1">
    <location>
        <begin position="241"/>
        <end position="339"/>
    </location>
</feature>
<feature type="compositionally biased region" description="Low complexity" evidence="1">
    <location>
        <begin position="259"/>
        <end position="333"/>
    </location>
</feature>
<name>W5IH43_SCAIO</name>
<dbReference type="HOGENOM" id="CLU_818587_0_0_11"/>
<keyword evidence="2" id="KW-1133">Transmembrane helix</keyword>
<feature type="transmembrane region" description="Helical" evidence="2">
    <location>
        <begin position="208"/>
        <end position="231"/>
    </location>
</feature>
<feature type="region of interest" description="Disordered" evidence="1">
    <location>
        <begin position="1"/>
        <end position="91"/>
    </location>
</feature>
<keyword evidence="4" id="KW-1185">Reference proteome</keyword>
<keyword evidence="2" id="KW-0472">Membrane</keyword>
<evidence type="ECO:0000256" key="1">
    <source>
        <dbReference type="SAM" id="MobiDB-lite"/>
    </source>
</evidence>
<sequence length="339" mass="37521">MTDPYSQPNPQDQYAGQNQPYQDQGQEYTGQQQYQGQPAQPAQVQQPQGQPVQGQYQNPSQSGAQQQGQSYQPYQQPQGNPTGQFSAQGGSFTANQKPTNGFMAFVGKMEGVSVAMGNKTLTLSDLLTYIFSILGVVFCFLPFASVHFGGLSESVNYVSDGRDGIFIIILMVVACVLTFLRKFMYAPILFGISLILEIIDLARLNSAYLSPGVGGILLLIVLIVLVSLSLVRTFYYKDKKPVTAPNGPQNQPQQYTASQPVQGPYAGGPQPQQYQNPQYQAQPAQPQQYQTGQTYQPQGQEQPQQYQGQQDQPQPYPYQSNQDQNQNSQNGYNPSQQNW</sequence>
<organism evidence="3 4">
    <name type="scientific">Scardovia inopinata F0304</name>
    <dbReference type="NCBI Taxonomy" id="641146"/>
    <lineage>
        <taxon>Bacteria</taxon>
        <taxon>Bacillati</taxon>
        <taxon>Actinomycetota</taxon>
        <taxon>Actinomycetes</taxon>
        <taxon>Bifidobacteriales</taxon>
        <taxon>Bifidobacteriaceae</taxon>
        <taxon>Scardovia</taxon>
    </lineage>
</organism>
<proteinExistence type="predicted"/>
<feature type="transmembrane region" description="Helical" evidence="2">
    <location>
        <begin position="164"/>
        <end position="180"/>
    </location>
</feature>
<evidence type="ECO:0000313" key="4">
    <source>
        <dbReference type="Proteomes" id="UP000005777"/>
    </source>
</evidence>
<dbReference type="AlphaFoldDB" id="W5IH43"/>
<feature type="compositionally biased region" description="Low complexity" evidence="1">
    <location>
        <begin position="21"/>
        <end position="79"/>
    </location>
</feature>
<feature type="transmembrane region" description="Helical" evidence="2">
    <location>
        <begin position="185"/>
        <end position="202"/>
    </location>
</feature>
<dbReference type="EMBL" id="ADCX01000013">
    <property type="protein sequence ID" value="EFG26320.2"/>
    <property type="molecule type" value="Genomic_DNA"/>
</dbReference>
<feature type="compositionally biased region" description="Polar residues" evidence="1">
    <location>
        <begin position="1"/>
        <end position="20"/>
    </location>
</feature>
<evidence type="ECO:0000313" key="3">
    <source>
        <dbReference type="EMBL" id="EFG26320.2"/>
    </source>
</evidence>
<feature type="compositionally biased region" description="Polar residues" evidence="1">
    <location>
        <begin position="246"/>
        <end position="258"/>
    </location>
</feature>
<reference evidence="3 4" key="1">
    <citation type="submission" date="2012-01" db="EMBL/GenBank/DDBJ databases">
        <title>The Genome Sequence of Scardovia inopinata F0304.</title>
        <authorList>
            <consortium name="The Broad Institute Genome Sequencing Platform"/>
            <person name="Earl A."/>
            <person name="Ward D."/>
            <person name="Feldgarden M."/>
            <person name="Gevers D."/>
            <person name="Izard J."/>
            <person name="Baranova O.V."/>
            <person name="Blanton J.M."/>
            <person name="Tanner A.C."/>
            <person name="Dewhirst F.E."/>
            <person name="Young S.K."/>
            <person name="Zeng Q."/>
            <person name="Gargeya S."/>
            <person name="Fitzgerald M."/>
            <person name="Haas B."/>
            <person name="Abouelleil A."/>
            <person name="Alvarado L."/>
            <person name="Arachchi H.M."/>
            <person name="Berlin A."/>
            <person name="Chapman S.B."/>
            <person name="Gearin G."/>
            <person name="Goldberg J."/>
            <person name="Griggs A."/>
            <person name="Gujja S."/>
            <person name="Hansen M."/>
            <person name="Heiman D."/>
            <person name="Howarth C."/>
            <person name="Larimer J."/>
            <person name="Lui A."/>
            <person name="MacDonald P.J."/>
            <person name="McCowen C."/>
            <person name="Montmayeur A."/>
            <person name="Murphy C."/>
            <person name="Neiman D."/>
            <person name="Pearson M."/>
            <person name="Priest M."/>
            <person name="Roberts A."/>
            <person name="Saif S."/>
            <person name="Shea T."/>
            <person name="Sisk P."/>
            <person name="Stolte C."/>
            <person name="Sykes S."/>
            <person name="Wortman J."/>
            <person name="Nusbaum C."/>
            <person name="Birren B."/>
        </authorList>
    </citation>
    <scope>NUCLEOTIDE SEQUENCE [LARGE SCALE GENOMIC DNA]</scope>
    <source>
        <strain evidence="3 4">F0304</strain>
    </source>
</reference>
<evidence type="ECO:0000256" key="2">
    <source>
        <dbReference type="SAM" id="Phobius"/>
    </source>
</evidence>
<comment type="caution">
    <text evidence="3">The sequence shown here is derived from an EMBL/GenBank/DDBJ whole genome shotgun (WGS) entry which is preliminary data.</text>
</comment>